<dbReference type="Proteomes" id="UP000289200">
    <property type="component" value="Unassembled WGS sequence"/>
</dbReference>
<evidence type="ECO:0000256" key="1">
    <source>
        <dbReference type="SAM" id="MobiDB-lite"/>
    </source>
</evidence>
<name>A0A3S4BTX4_9BRAD</name>
<feature type="region of interest" description="Disordered" evidence="1">
    <location>
        <begin position="1"/>
        <end position="27"/>
    </location>
</feature>
<gene>
    <name evidence="2" type="ORF">RHODGE_RHODGE_00299</name>
</gene>
<evidence type="ECO:0000313" key="3">
    <source>
        <dbReference type="Proteomes" id="UP000289200"/>
    </source>
</evidence>
<dbReference type="RefSeq" id="WP_129607372.1">
    <property type="nucleotide sequence ID" value="NZ_UWOC01000016.1"/>
</dbReference>
<accession>A0A3S4BTX4</accession>
<sequence>MADIHLITSSMHRPPQRRPDGHRADVVSLVERRQVEIVRRAARRRPQPDPPMIPDPPMTEAGIVRRALGLTDPEPPRAA</sequence>
<dbReference type="AlphaFoldDB" id="A0A3S4BTX4"/>
<keyword evidence="3" id="KW-1185">Reference proteome</keyword>
<proteinExistence type="predicted"/>
<feature type="compositionally biased region" description="Basic and acidic residues" evidence="1">
    <location>
        <begin position="17"/>
        <end position="27"/>
    </location>
</feature>
<comment type="caution">
    <text evidence="2">The sequence shown here is derived from an EMBL/GenBank/DDBJ whole genome shotgun (WGS) entry which is preliminary data.</text>
</comment>
<evidence type="ECO:0000313" key="2">
    <source>
        <dbReference type="EMBL" id="VCU07193.1"/>
    </source>
</evidence>
<organism evidence="2 3">
    <name type="scientific">Rhodoplanes serenus</name>
    <dbReference type="NCBI Taxonomy" id="200615"/>
    <lineage>
        <taxon>Bacteria</taxon>
        <taxon>Pseudomonadati</taxon>
        <taxon>Pseudomonadota</taxon>
        <taxon>Alphaproteobacteria</taxon>
        <taxon>Hyphomicrobiales</taxon>
        <taxon>Nitrobacteraceae</taxon>
        <taxon>Rhodoplanes</taxon>
    </lineage>
</organism>
<reference evidence="3" key="1">
    <citation type="submission" date="2018-10" db="EMBL/GenBank/DDBJ databases">
        <authorList>
            <person name="Peiro R."/>
            <person name="Begona"/>
            <person name="Cbmso G."/>
            <person name="Lopez M."/>
            <person name="Gonzalez S."/>
            <person name="Sacristan E."/>
            <person name="Castillo E."/>
        </authorList>
    </citation>
    <scope>NUCLEOTIDE SEQUENCE [LARGE SCALE GENOMIC DNA]</scope>
</reference>
<protein>
    <submittedName>
        <fullName evidence="2">Uncharacterized protein</fullName>
    </submittedName>
</protein>
<dbReference type="EMBL" id="UWOC01000016">
    <property type="protein sequence ID" value="VCU07193.1"/>
    <property type="molecule type" value="Genomic_DNA"/>
</dbReference>